<gene>
    <name evidence="8" type="ORF">PFISCL1PPCAC_8617</name>
</gene>
<dbReference type="EMBL" id="BTSY01000003">
    <property type="protein sequence ID" value="GMT17320.1"/>
    <property type="molecule type" value="Genomic_DNA"/>
</dbReference>
<keyword evidence="5" id="KW-0732">Signal</keyword>
<keyword evidence="9" id="KW-1185">Reference proteome</keyword>
<evidence type="ECO:0000256" key="1">
    <source>
        <dbReference type="ARBA" id="ARBA00004613"/>
    </source>
</evidence>
<dbReference type="AlphaFoldDB" id="A0AAV5VFE9"/>
<dbReference type="PANTHER" id="PTHR31418:SF7">
    <property type="entry name" value="FATTY-ACID AND RETINOL-BINDING PROTEIN 1"/>
    <property type="match status" value="1"/>
</dbReference>
<evidence type="ECO:0000256" key="2">
    <source>
        <dbReference type="ARBA" id="ARBA00006648"/>
    </source>
</evidence>
<dbReference type="Pfam" id="PF05823">
    <property type="entry name" value="Gp-FAR-1"/>
    <property type="match status" value="1"/>
</dbReference>
<comment type="subcellular location">
    <subcellularLocation>
        <location evidence="1">Secreted</location>
    </subcellularLocation>
</comment>
<evidence type="ECO:0000256" key="7">
    <source>
        <dbReference type="ARBA" id="ARBA00023121"/>
    </source>
</evidence>
<evidence type="ECO:0000313" key="9">
    <source>
        <dbReference type="Proteomes" id="UP001432322"/>
    </source>
</evidence>
<evidence type="ECO:0000256" key="6">
    <source>
        <dbReference type="ARBA" id="ARBA00023054"/>
    </source>
</evidence>
<dbReference type="Gene3D" id="1.20.120.1100">
    <property type="match status" value="1"/>
</dbReference>
<reference evidence="8" key="1">
    <citation type="submission" date="2023-10" db="EMBL/GenBank/DDBJ databases">
        <title>Genome assembly of Pristionchus species.</title>
        <authorList>
            <person name="Yoshida K."/>
            <person name="Sommer R.J."/>
        </authorList>
    </citation>
    <scope>NUCLEOTIDE SEQUENCE</scope>
    <source>
        <strain evidence="8">RS5133</strain>
    </source>
</reference>
<organism evidence="8 9">
    <name type="scientific">Pristionchus fissidentatus</name>
    <dbReference type="NCBI Taxonomy" id="1538716"/>
    <lineage>
        <taxon>Eukaryota</taxon>
        <taxon>Metazoa</taxon>
        <taxon>Ecdysozoa</taxon>
        <taxon>Nematoda</taxon>
        <taxon>Chromadorea</taxon>
        <taxon>Rhabditida</taxon>
        <taxon>Rhabditina</taxon>
        <taxon>Diplogasteromorpha</taxon>
        <taxon>Diplogasteroidea</taxon>
        <taxon>Neodiplogasteridae</taxon>
        <taxon>Pristionchus</taxon>
    </lineage>
</organism>
<proteinExistence type="inferred from homology"/>
<dbReference type="PANTHER" id="PTHR31418">
    <property type="entry name" value="FATTY-ACID AND RETINOL-BINDING PROTEIN 1"/>
    <property type="match status" value="1"/>
</dbReference>
<keyword evidence="7" id="KW-0446">Lipid-binding</keyword>
<evidence type="ECO:0000313" key="8">
    <source>
        <dbReference type="EMBL" id="GMT17320.1"/>
    </source>
</evidence>
<feature type="non-terminal residue" evidence="8">
    <location>
        <position position="1"/>
    </location>
</feature>
<keyword evidence="4" id="KW-0964">Secreted</keyword>
<keyword evidence="6" id="KW-0175">Coiled coil</keyword>
<dbReference type="GO" id="GO:0005576">
    <property type="term" value="C:extracellular region"/>
    <property type="evidence" value="ECO:0007669"/>
    <property type="project" value="UniProtKB-SubCell"/>
</dbReference>
<evidence type="ECO:0000256" key="5">
    <source>
        <dbReference type="ARBA" id="ARBA00022729"/>
    </source>
</evidence>
<comment type="caution">
    <text evidence="8">The sequence shown here is derived from an EMBL/GenBank/DDBJ whole genome shotgun (WGS) entry which is preliminary data.</text>
</comment>
<name>A0AAV5VFE9_9BILA</name>
<protein>
    <recommendedName>
        <fullName evidence="3">Fatty-acid and retinol-binding protein 1</fullName>
    </recommendedName>
</protein>
<dbReference type="GO" id="GO:0008289">
    <property type="term" value="F:lipid binding"/>
    <property type="evidence" value="ECO:0007669"/>
    <property type="project" value="UniProtKB-KW"/>
</dbReference>
<dbReference type="Proteomes" id="UP001432322">
    <property type="component" value="Unassembled WGS sequence"/>
</dbReference>
<evidence type="ECO:0000256" key="3">
    <source>
        <dbReference type="ARBA" id="ARBA00017453"/>
    </source>
</evidence>
<sequence>PVVLLAVAATFSTAIDEKFVEYKDLIPVQAKEFISGLTTYDKHCLKEFGSNYWNYLSDEKALNFLKNKSPALFEKLEIFHNELKSAMDDLGKEAKTFVTEDVVGTARNLHNDIFTGVKPTIEEVKTKLHFVIMEYQALSAEAKAELGKQFSIPADVLKHEKLMEQLRKVFAKKN</sequence>
<comment type="similarity">
    <text evidence="2">Belongs to the fatty-acid and retinol-binding protein (FARBP) family.</text>
</comment>
<evidence type="ECO:0000256" key="4">
    <source>
        <dbReference type="ARBA" id="ARBA00022525"/>
    </source>
</evidence>
<accession>A0AAV5VFE9</accession>
<dbReference type="InterPro" id="IPR008632">
    <property type="entry name" value="Gp-FAR-1"/>
</dbReference>